<organism evidence="2 3">
    <name type="scientific">Bradyrhizobium barranii</name>
    <dbReference type="NCBI Taxonomy" id="2992140"/>
    <lineage>
        <taxon>Bacteria</taxon>
        <taxon>Pseudomonadati</taxon>
        <taxon>Pseudomonadota</taxon>
        <taxon>Alphaproteobacteria</taxon>
        <taxon>Hyphomicrobiales</taxon>
        <taxon>Nitrobacteraceae</taxon>
        <taxon>Bradyrhizobium</taxon>
    </lineage>
</organism>
<reference evidence="2" key="1">
    <citation type="submission" date="2021-11" db="EMBL/GenBank/DDBJ databases">
        <title>Australian commercial rhizobial inoculants.</title>
        <authorList>
            <person name="Kohlmeier M.G."/>
            <person name="O'Hara G.W."/>
            <person name="Colombi E."/>
            <person name="Ramsay J.P."/>
            <person name="Terpolilli J."/>
        </authorList>
    </citation>
    <scope>NUCLEOTIDE SEQUENCE</scope>
    <source>
        <strain evidence="2">CC829</strain>
        <plasmid evidence="2">pCC829_2</plasmid>
    </source>
</reference>
<dbReference type="SUPFAM" id="SSF46785">
    <property type="entry name" value="Winged helix' DNA-binding domain"/>
    <property type="match status" value="1"/>
</dbReference>
<dbReference type="Proteomes" id="UP001430990">
    <property type="component" value="Plasmid pCC829_2"/>
</dbReference>
<feature type="domain" description="LexA repressor DNA-binding" evidence="1">
    <location>
        <begin position="9"/>
        <end position="68"/>
    </location>
</feature>
<dbReference type="EMBL" id="CP088102">
    <property type="protein sequence ID" value="UFW91990.1"/>
    <property type="molecule type" value="Genomic_DNA"/>
</dbReference>
<keyword evidence="3" id="KW-1185">Reference proteome</keyword>
<dbReference type="InterPro" id="IPR036388">
    <property type="entry name" value="WH-like_DNA-bd_sf"/>
</dbReference>
<evidence type="ECO:0000313" key="3">
    <source>
        <dbReference type="Proteomes" id="UP001430990"/>
    </source>
</evidence>
<proteinExistence type="predicted"/>
<dbReference type="RefSeq" id="WP_231145819.1">
    <property type="nucleotide sequence ID" value="NZ_CP088102.1"/>
</dbReference>
<name>A0ABY3R142_9BRAD</name>
<dbReference type="InterPro" id="IPR006199">
    <property type="entry name" value="LexA_DNA-bd_dom"/>
</dbReference>
<geneLocation type="plasmid" evidence="2 3">
    <name>pCC829_2</name>
</geneLocation>
<evidence type="ECO:0000259" key="1">
    <source>
        <dbReference type="Pfam" id="PF01726"/>
    </source>
</evidence>
<dbReference type="Pfam" id="PF01726">
    <property type="entry name" value="LexA_DNA_bind"/>
    <property type="match status" value="1"/>
</dbReference>
<sequence length="94" mass="10831">MSQKSGARFTEKQGHYLAFIHTYAYMFGRPPAEADIQRHFRVSPPSVHQMIVTLERNGFIRRQPGVPRSIEILVPPESLPILEWLGIKTSKSLW</sequence>
<dbReference type="InterPro" id="IPR036390">
    <property type="entry name" value="WH_DNA-bd_sf"/>
</dbReference>
<keyword evidence="2" id="KW-0614">Plasmid</keyword>
<protein>
    <submittedName>
        <fullName evidence="2">MarR family transcriptional regulator</fullName>
    </submittedName>
</protein>
<dbReference type="Gene3D" id="1.10.10.10">
    <property type="entry name" value="Winged helix-like DNA-binding domain superfamily/Winged helix DNA-binding domain"/>
    <property type="match status" value="1"/>
</dbReference>
<accession>A0ABY3R142</accession>
<evidence type="ECO:0000313" key="2">
    <source>
        <dbReference type="EMBL" id="UFW91990.1"/>
    </source>
</evidence>
<gene>
    <name evidence="2" type="ORF">BjapCC829_49440</name>
</gene>